<keyword evidence="1 6" id="KW-0645">Protease</keyword>
<evidence type="ECO:0000256" key="7">
    <source>
        <dbReference type="SAM" id="SignalP"/>
    </source>
</evidence>
<dbReference type="Proteomes" id="UP001239680">
    <property type="component" value="Unassembled WGS sequence"/>
</dbReference>
<evidence type="ECO:0000256" key="3">
    <source>
        <dbReference type="ARBA" id="ARBA00022801"/>
    </source>
</evidence>
<feature type="domain" description="Peptidase M48" evidence="8">
    <location>
        <begin position="49"/>
        <end position="219"/>
    </location>
</feature>
<evidence type="ECO:0000256" key="4">
    <source>
        <dbReference type="ARBA" id="ARBA00022833"/>
    </source>
</evidence>
<dbReference type="InterPro" id="IPR051156">
    <property type="entry name" value="Mito/Outer_Membr_Metalloprot"/>
</dbReference>
<organism evidence="9 10">
    <name type="scientific">Pseudogemmobacter lacusdianii</name>
    <dbReference type="NCBI Taxonomy" id="3069608"/>
    <lineage>
        <taxon>Bacteria</taxon>
        <taxon>Pseudomonadati</taxon>
        <taxon>Pseudomonadota</taxon>
        <taxon>Alphaproteobacteria</taxon>
        <taxon>Rhodobacterales</taxon>
        <taxon>Paracoccaceae</taxon>
        <taxon>Pseudogemmobacter</taxon>
    </lineage>
</organism>
<accession>A0ABU0VV06</accession>
<dbReference type="PANTHER" id="PTHR22726">
    <property type="entry name" value="METALLOENDOPEPTIDASE OMA1"/>
    <property type="match status" value="1"/>
</dbReference>
<dbReference type="PROSITE" id="PS51257">
    <property type="entry name" value="PROKAR_LIPOPROTEIN"/>
    <property type="match status" value="1"/>
</dbReference>
<evidence type="ECO:0000256" key="6">
    <source>
        <dbReference type="RuleBase" id="RU003983"/>
    </source>
</evidence>
<feature type="signal peptide" evidence="7">
    <location>
        <begin position="1"/>
        <end position="20"/>
    </location>
</feature>
<dbReference type="CDD" id="cd07324">
    <property type="entry name" value="M48C_Oma1-like"/>
    <property type="match status" value="1"/>
</dbReference>
<reference evidence="9 10" key="1">
    <citation type="submission" date="2023-08" db="EMBL/GenBank/DDBJ databases">
        <title>Characterization of two Paracoccaceae strains isolated from Phycosphere and proposal of Xinfangfangia lacusdiani sp. nov.</title>
        <authorList>
            <person name="Deng Y."/>
            <person name="Zhang Y.Q."/>
        </authorList>
    </citation>
    <scope>NUCLEOTIDE SEQUENCE [LARGE SCALE GENOMIC DNA]</scope>
    <source>
        <strain evidence="9 10">CPCC 101601</strain>
    </source>
</reference>
<sequence>MSVFRPFAALLSLLGLAACASPVEPLPTPRPDSAEARFVAVAARIEPVAEAFCRELRRGPKNCDIQIAVDDRPGQAPNAFQTLDGRGRPYVVFTLSLIKMARNADELAFVMGHESAHHIAGHIPRRLESAQAGAMLAGVLAAQGGWTPEEILQAQAIGADIGAMRYAQEFELEADALGSAIALRAGYDPIIGARFFDRLPDPGQGFLNSHPPNARRKAVVAEVVARASGS</sequence>
<proteinExistence type="inferred from homology"/>
<name>A0ABU0VV06_9RHOB</name>
<comment type="similarity">
    <text evidence="6">Belongs to the peptidase M48 family.</text>
</comment>
<protein>
    <submittedName>
        <fullName evidence="9">M48 family metallopeptidase</fullName>
    </submittedName>
</protein>
<evidence type="ECO:0000313" key="10">
    <source>
        <dbReference type="Proteomes" id="UP001239680"/>
    </source>
</evidence>
<dbReference type="Pfam" id="PF01435">
    <property type="entry name" value="Peptidase_M48"/>
    <property type="match status" value="1"/>
</dbReference>
<dbReference type="EMBL" id="JAVDBT010000001">
    <property type="protein sequence ID" value="MDQ2064815.1"/>
    <property type="molecule type" value="Genomic_DNA"/>
</dbReference>
<evidence type="ECO:0000256" key="5">
    <source>
        <dbReference type="ARBA" id="ARBA00023049"/>
    </source>
</evidence>
<gene>
    <name evidence="9" type="ORF">Q9295_00375</name>
</gene>
<comment type="cofactor">
    <cofactor evidence="6">
        <name>Zn(2+)</name>
        <dbReference type="ChEBI" id="CHEBI:29105"/>
    </cofactor>
    <text evidence="6">Binds 1 zinc ion per subunit.</text>
</comment>
<keyword evidence="3 6" id="KW-0378">Hydrolase</keyword>
<feature type="chain" id="PRO_5045571524" evidence="7">
    <location>
        <begin position="21"/>
        <end position="230"/>
    </location>
</feature>
<evidence type="ECO:0000259" key="8">
    <source>
        <dbReference type="Pfam" id="PF01435"/>
    </source>
</evidence>
<evidence type="ECO:0000256" key="2">
    <source>
        <dbReference type="ARBA" id="ARBA00022723"/>
    </source>
</evidence>
<evidence type="ECO:0000256" key="1">
    <source>
        <dbReference type="ARBA" id="ARBA00022670"/>
    </source>
</evidence>
<evidence type="ECO:0000313" key="9">
    <source>
        <dbReference type="EMBL" id="MDQ2064815.1"/>
    </source>
</evidence>
<keyword evidence="5 6" id="KW-0482">Metalloprotease</keyword>
<dbReference type="RefSeq" id="WP_306678288.1">
    <property type="nucleotide sequence ID" value="NZ_JAVDBT010000001.1"/>
</dbReference>
<dbReference type="Gene3D" id="3.30.2010.10">
    <property type="entry name" value="Metalloproteases ('zincins'), catalytic domain"/>
    <property type="match status" value="1"/>
</dbReference>
<keyword evidence="10" id="KW-1185">Reference proteome</keyword>
<comment type="caution">
    <text evidence="9">The sequence shown here is derived from an EMBL/GenBank/DDBJ whole genome shotgun (WGS) entry which is preliminary data.</text>
</comment>
<keyword evidence="4 6" id="KW-0862">Zinc</keyword>
<keyword evidence="2" id="KW-0479">Metal-binding</keyword>
<dbReference type="PANTHER" id="PTHR22726:SF1">
    <property type="entry name" value="METALLOENDOPEPTIDASE OMA1, MITOCHONDRIAL"/>
    <property type="match status" value="1"/>
</dbReference>
<keyword evidence="7" id="KW-0732">Signal</keyword>
<dbReference type="InterPro" id="IPR001915">
    <property type="entry name" value="Peptidase_M48"/>
</dbReference>